<feature type="region of interest" description="Disordered" evidence="1">
    <location>
        <begin position="141"/>
        <end position="171"/>
    </location>
</feature>
<dbReference type="EnsemblPlants" id="KQK16808">
    <property type="protein sequence ID" value="KQK16808"/>
    <property type="gene ID" value="BRADI_1g30750v3"/>
</dbReference>
<dbReference type="Gene3D" id="1.20.5.170">
    <property type="match status" value="1"/>
</dbReference>
<dbReference type="EMBL" id="CM000880">
    <property type="protein sequence ID" value="KQK16808.1"/>
    <property type="molecule type" value="Genomic_DNA"/>
</dbReference>
<dbReference type="HOGENOM" id="CLU_060841_0_0_1"/>
<proteinExistence type="predicted"/>
<feature type="region of interest" description="Disordered" evidence="1">
    <location>
        <begin position="53"/>
        <end position="111"/>
    </location>
</feature>
<accession>I1GVI6</accession>
<reference evidence="3" key="3">
    <citation type="submission" date="2018-08" db="UniProtKB">
        <authorList>
            <consortium name="EnsemblPlants"/>
        </authorList>
    </citation>
    <scope>IDENTIFICATION</scope>
    <source>
        <strain evidence="3">cv. Bd21</strain>
    </source>
</reference>
<dbReference type="RefSeq" id="XP_003560357.1">
    <property type="nucleotide sequence ID" value="XM_003560309.4"/>
</dbReference>
<reference evidence="2 3" key="1">
    <citation type="journal article" date="2010" name="Nature">
        <title>Genome sequencing and analysis of the model grass Brachypodium distachyon.</title>
        <authorList>
            <consortium name="International Brachypodium Initiative"/>
        </authorList>
    </citation>
    <scope>NUCLEOTIDE SEQUENCE [LARGE SCALE GENOMIC DNA]</scope>
    <source>
        <strain evidence="2 3">Bd21</strain>
    </source>
</reference>
<name>I1GVI6_BRADI</name>
<dbReference type="OrthoDB" id="693145at2759"/>
<evidence type="ECO:0000313" key="2">
    <source>
        <dbReference type="EMBL" id="KQK16808.1"/>
    </source>
</evidence>
<dbReference type="PANTHER" id="PTHR35099:SF2">
    <property type="entry name" value="OS02G0182700 PROTEIN"/>
    <property type="match status" value="1"/>
</dbReference>
<dbReference type="Proteomes" id="UP000008810">
    <property type="component" value="Chromosome 1"/>
</dbReference>
<dbReference type="STRING" id="15368.I1GVI6"/>
<dbReference type="PANTHER" id="PTHR35099">
    <property type="entry name" value="OS02G0182700 PROTEIN"/>
    <property type="match status" value="1"/>
</dbReference>
<feature type="compositionally biased region" description="Basic and acidic residues" evidence="1">
    <location>
        <begin position="210"/>
        <end position="230"/>
    </location>
</feature>
<evidence type="ECO:0000256" key="1">
    <source>
        <dbReference type="SAM" id="MobiDB-lite"/>
    </source>
</evidence>
<dbReference type="eggNOG" id="ENOG502RZ47">
    <property type="taxonomic scope" value="Eukaryota"/>
</dbReference>
<sequence>MAEVNEEESCLAVLAEAAGIICSLRAGDLAGWTPPWTTGPTAEALVGPTKEEMGAWPAVTRGKRSRSSRGSGSAAAKVGRRRARGSPASPLDYSAASGSGSGVSTSGGEDGAVFCSPPAPAAAASAAAVPQSVPTTAATASSAKVCSAGVRRPPPRPAAPGPRSRKKMRLPEVQQLVRSLAAENDGLREEVESLQRACSALSRENGTLETRLEHSSSKRKRTVSEEEDRPRQRKPMLQQLGQHAAEHRGAREGFVLPDLNIPAAAPDDVGSAP</sequence>
<evidence type="ECO:0008006" key="5">
    <source>
        <dbReference type="Google" id="ProtNLM"/>
    </source>
</evidence>
<dbReference type="Gramene" id="KQK16808">
    <property type="protein sequence ID" value="KQK16808"/>
    <property type="gene ID" value="BRADI_1g30750v3"/>
</dbReference>
<dbReference type="GeneID" id="100837633"/>
<feature type="compositionally biased region" description="Low complexity" evidence="1">
    <location>
        <begin position="94"/>
        <end position="111"/>
    </location>
</feature>
<feature type="compositionally biased region" description="Low complexity" evidence="1">
    <location>
        <begin position="141"/>
        <end position="151"/>
    </location>
</feature>
<protein>
    <recommendedName>
        <fullName evidence="5">BZIP domain-containing protein</fullName>
    </recommendedName>
</protein>
<feature type="region of interest" description="Disordered" evidence="1">
    <location>
        <begin position="201"/>
        <end position="273"/>
    </location>
</feature>
<dbReference type="OMA" id="TPPWRKH"/>
<reference evidence="2" key="2">
    <citation type="submission" date="2017-06" db="EMBL/GenBank/DDBJ databases">
        <title>WGS assembly of Brachypodium distachyon.</title>
        <authorList>
            <consortium name="The International Brachypodium Initiative"/>
            <person name="Lucas S."/>
            <person name="Harmon-Smith M."/>
            <person name="Lail K."/>
            <person name="Tice H."/>
            <person name="Grimwood J."/>
            <person name="Bruce D."/>
            <person name="Barry K."/>
            <person name="Shu S."/>
            <person name="Lindquist E."/>
            <person name="Wang M."/>
            <person name="Pitluck S."/>
            <person name="Vogel J.P."/>
            <person name="Garvin D.F."/>
            <person name="Mockler T.C."/>
            <person name="Schmutz J."/>
            <person name="Rokhsar D."/>
            <person name="Bevan M.W."/>
        </authorList>
    </citation>
    <scope>NUCLEOTIDE SEQUENCE</scope>
    <source>
        <strain evidence="2">Bd21</strain>
    </source>
</reference>
<dbReference type="AlphaFoldDB" id="I1GVI6"/>
<evidence type="ECO:0000313" key="4">
    <source>
        <dbReference type="Proteomes" id="UP000008810"/>
    </source>
</evidence>
<keyword evidence="4" id="KW-1185">Reference proteome</keyword>
<evidence type="ECO:0000313" key="3">
    <source>
        <dbReference type="EnsemblPlants" id="KQK16808"/>
    </source>
</evidence>
<feature type="compositionally biased region" description="Low complexity" evidence="1">
    <location>
        <begin position="68"/>
        <end position="77"/>
    </location>
</feature>
<dbReference type="KEGG" id="bdi:100837633"/>
<gene>
    <name evidence="3" type="primary">LOC100837633</name>
    <name evidence="2" type="ORF">BRADI_1g30750v3</name>
</gene>
<organism evidence="3">
    <name type="scientific">Brachypodium distachyon</name>
    <name type="common">Purple false brome</name>
    <name type="synonym">Trachynia distachya</name>
    <dbReference type="NCBI Taxonomy" id="15368"/>
    <lineage>
        <taxon>Eukaryota</taxon>
        <taxon>Viridiplantae</taxon>
        <taxon>Streptophyta</taxon>
        <taxon>Embryophyta</taxon>
        <taxon>Tracheophyta</taxon>
        <taxon>Spermatophyta</taxon>
        <taxon>Magnoliopsida</taxon>
        <taxon>Liliopsida</taxon>
        <taxon>Poales</taxon>
        <taxon>Poaceae</taxon>
        <taxon>BOP clade</taxon>
        <taxon>Pooideae</taxon>
        <taxon>Stipodae</taxon>
        <taxon>Brachypodieae</taxon>
        <taxon>Brachypodium</taxon>
    </lineage>
</organism>